<dbReference type="PROSITE" id="PS00226">
    <property type="entry name" value="IF_ROD_1"/>
    <property type="match status" value="1"/>
</dbReference>
<feature type="domain" description="IF rod" evidence="7">
    <location>
        <begin position="94"/>
        <end position="407"/>
    </location>
</feature>
<dbReference type="FunFam" id="1.20.5.500:FF:000001">
    <property type="entry name" value="Type II keratin 23"/>
    <property type="match status" value="1"/>
</dbReference>
<dbReference type="GO" id="GO:0045098">
    <property type="term" value="C:type III intermediate filament"/>
    <property type="evidence" value="ECO:0007669"/>
    <property type="project" value="TreeGrafter"/>
</dbReference>
<dbReference type="FunFam" id="1.20.5.1160:FF:000001">
    <property type="entry name" value="Keratin type II"/>
    <property type="match status" value="1"/>
</dbReference>
<evidence type="ECO:0000256" key="1">
    <source>
        <dbReference type="ARBA" id="ARBA00022754"/>
    </source>
</evidence>
<dbReference type="SMART" id="SM01391">
    <property type="entry name" value="Filament"/>
    <property type="match status" value="1"/>
</dbReference>
<sequence length="468" mass="54237">MSHSSVHSSTSYRRTFGSPHPISLSSFNPVSSRPPVSGGRYMRSVSPMVASRPATYQQQRTRSSPQPPRISYDKVDFTLAEAVNQEFLATRSNEKAELQQLNDRFASYIEKVRYLEQQNGALTQELNQYKGQYQQGQPNRASELFQEELRELRRQMDAIGKERDQYLLERDNLADDLTLLKQRLEDEAQKRADAENNLVAFRKDVDDATLSRLELERKIESLMDEIEFLKKLHDEEIQDVQVSVQTQQLKIEVDSTSRPDLTGALRDIRAQYETIALKNMQESEDWYKSKFVDLTESAKRNTDALRMAKQDANESRRQIQSLNCEIDALKNTNEALLRQMREMEDQFGNEIANYQDNVGRLEDEIRHLKEEMARHLREYQDLLNVKMALDIEIATYRKLLEGEESRISVPIFNVGMSNHLGDRDYEKAPETQGKKTVVIKTVETRDGEVVKESRREKESDSGKIDKDD</sequence>
<evidence type="ECO:0000256" key="6">
    <source>
        <dbReference type="SAM" id="MobiDB-lite"/>
    </source>
</evidence>
<keyword evidence="1 4" id="KW-0403">Intermediate filament</keyword>
<evidence type="ECO:0000256" key="4">
    <source>
        <dbReference type="RuleBase" id="RU000685"/>
    </source>
</evidence>
<dbReference type="InterPro" id="IPR002957">
    <property type="entry name" value="Keratin_I"/>
</dbReference>
<dbReference type="SUPFAM" id="SSF64593">
    <property type="entry name" value="Intermediate filament protein, coiled coil region"/>
    <property type="match status" value="2"/>
</dbReference>
<dbReference type="Pfam" id="PF04732">
    <property type="entry name" value="Filament_head"/>
    <property type="match status" value="1"/>
</dbReference>
<accession>A0A1A8PW65</accession>
<dbReference type="GO" id="GO:0005886">
    <property type="term" value="C:plasma membrane"/>
    <property type="evidence" value="ECO:0007669"/>
    <property type="project" value="TreeGrafter"/>
</dbReference>
<feature type="coiled-coil region" evidence="5">
    <location>
        <begin position="84"/>
        <end position="239"/>
    </location>
</feature>
<dbReference type="GO" id="GO:0045109">
    <property type="term" value="P:intermediate filament organization"/>
    <property type="evidence" value="ECO:0007669"/>
    <property type="project" value="TreeGrafter"/>
</dbReference>
<dbReference type="Pfam" id="PF00038">
    <property type="entry name" value="Filament"/>
    <property type="match status" value="1"/>
</dbReference>
<gene>
    <name evidence="8" type="primary">PRPH</name>
</gene>
<feature type="region of interest" description="Disordered" evidence="6">
    <location>
        <begin position="23"/>
        <end position="42"/>
    </location>
</feature>
<dbReference type="Gene3D" id="1.20.5.170">
    <property type="match status" value="1"/>
</dbReference>
<dbReference type="PANTHER" id="PTHR45652">
    <property type="entry name" value="GLIAL FIBRILLARY ACIDIC PROTEIN"/>
    <property type="match status" value="1"/>
</dbReference>
<organism evidence="8">
    <name type="scientific">Nothobranchius rachovii</name>
    <name type="common">bluefin notho</name>
    <dbReference type="NCBI Taxonomy" id="451742"/>
    <lineage>
        <taxon>Eukaryota</taxon>
        <taxon>Metazoa</taxon>
        <taxon>Chordata</taxon>
        <taxon>Craniata</taxon>
        <taxon>Vertebrata</taxon>
        <taxon>Euteleostomi</taxon>
        <taxon>Actinopterygii</taxon>
        <taxon>Neopterygii</taxon>
        <taxon>Teleostei</taxon>
        <taxon>Neoteleostei</taxon>
        <taxon>Acanthomorphata</taxon>
        <taxon>Ovalentaria</taxon>
        <taxon>Atherinomorphae</taxon>
        <taxon>Cyprinodontiformes</taxon>
        <taxon>Nothobranchiidae</taxon>
        <taxon>Nothobranchius</taxon>
    </lineage>
</organism>
<dbReference type="PRINTS" id="PR01248">
    <property type="entry name" value="TYPE1KERATIN"/>
</dbReference>
<dbReference type="InterPro" id="IPR018039">
    <property type="entry name" value="IF_conserved"/>
</dbReference>
<dbReference type="AlphaFoldDB" id="A0A1A8PW65"/>
<dbReference type="EMBL" id="HAEI01003605">
    <property type="protein sequence ID" value="SBR85257.1"/>
    <property type="molecule type" value="Transcribed_RNA"/>
</dbReference>
<dbReference type="InterPro" id="IPR006821">
    <property type="entry name" value="Intermed_filament_DNA-bd"/>
</dbReference>
<feature type="region of interest" description="Disordered" evidence="6">
    <location>
        <begin position="447"/>
        <end position="468"/>
    </location>
</feature>
<dbReference type="Gene3D" id="1.20.5.500">
    <property type="entry name" value="Single helix bin"/>
    <property type="match status" value="1"/>
</dbReference>
<dbReference type="GO" id="GO:0030424">
    <property type="term" value="C:axon"/>
    <property type="evidence" value="ECO:0007669"/>
    <property type="project" value="TreeGrafter"/>
</dbReference>
<evidence type="ECO:0000256" key="2">
    <source>
        <dbReference type="ARBA" id="ARBA00023054"/>
    </source>
</evidence>
<dbReference type="InterPro" id="IPR039008">
    <property type="entry name" value="IF_rod_dom"/>
</dbReference>
<keyword evidence="2 5" id="KW-0175">Coiled coil</keyword>
<evidence type="ECO:0000259" key="7">
    <source>
        <dbReference type="PROSITE" id="PS51842"/>
    </source>
</evidence>
<dbReference type="GO" id="GO:0005737">
    <property type="term" value="C:cytoplasm"/>
    <property type="evidence" value="ECO:0007669"/>
    <property type="project" value="TreeGrafter"/>
</dbReference>
<dbReference type="InterPro" id="IPR050405">
    <property type="entry name" value="Intermediate_filament"/>
</dbReference>
<comment type="similarity">
    <text evidence="3 4">Belongs to the intermediate filament family.</text>
</comment>
<feature type="coiled-coil region" evidence="5">
    <location>
        <begin position="305"/>
        <end position="385"/>
    </location>
</feature>
<evidence type="ECO:0000256" key="3">
    <source>
        <dbReference type="ARBA" id="ARBA00061646"/>
    </source>
</evidence>
<dbReference type="PROSITE" id="PS51842">
    <property type="entry name" value="IF_ROD_2"/>
    <property type="match status" value="1"/>
</dbReference>
<reference evidence="8" key="1">
    <citation type="submission" date="2016-05" db="EMBL/GenBank/DDBJ databases">
        <authorList>
            <person name="Lavstsen T."/>
            <person name="Jespersen J.S."/>
        </authorList>
    </citation>
    <scope>NUCLEOTIDE SEQUENCE</scope>
    <source>
        <tissue evidence="8">Brain</tissue>
    </source>
</reference>
<proteinExistence type="inferred from homology"/>
<name>A0A1A8PW65_9TELE</name>
<evidence type="ECO:0000313" key="8">
    <source>
        <dbReference type="EMBL" id="SBR85257.1"/>
    </source>
</evidence>
<protein>
    <submittedName>
        <fullName evidence="8">Peripherin</fullName>
    </submittedName>
</protein>
<dbReference type="GO" id="GO:0005200">
    <property type="term" value="F:structural constituent of cytoskeleton"/>
    <property type="evidence" value="ECO:0007669"/>
    <property type="project" value="TreeGrafter"/>
</dbReference>
<dbReference type="PANTHER" id="PTHR45652:SF14">
    <property type="entry name" value="PERIPHERIN"/>
    <property type="match status" value="1"/>
</dbReference>
<reference evidence="8" key="2">
    <citation type="submission" date="2016-06" db="EMBL/GenBank/DDBJ databases">
        <title>The genome of a short-lived fish provides insights into sex chromosome evolution and the genetic control of aging.</title>
        <authorList>
            <person name="Reichwald K."/>
            <person name="Felder M."/>
            <person name="Petzold A."/>
            <person name="Koch P."/>
            <person name="Groth M."/>
            <person name="Platzer M."/>
        </authorList>
    </citation>
    <scope>NUCLEOTIDE SEQUENCE</scope>
    <source>
        <tissue evidence="8">Brain</tissue>
    </source>
</reference>
<feature type="region of interest" description="Disordered" evidence="6">
    <location>
        <begin position="48"/>
        <end position="71"/>
    </location>
</feature>
<evidence type="ECO:0000256" key="5">
    <source>
        <dbReference type="SAM" id="Coils"/>
    </source>
</evidence>
<dbReference type="Gene3D" id="1.20.5.1160">
    <property type="entry name" value="Vasodilator-stimulated phosphoprotein"/>
    <property type="match status" value="1"/>
</dbReference>
<dbReference type="FunFam" id="1.20.5.170:FF:000002">
    <property type="entry name" value="Type I keratin KA11"/>
    <property type="match status" value="1"/>
</dbReference>